<feature type="region of interest" description="Disordered" evidence="7">
    <location>
        <begin position="83"/>
        <end position="112"/>
    </location>
</feature>
<keyword evidence="2" id="KW-0862">Zinc</keyword>
<dbReference type="Pfam" id="PF04082">
    <property type="entry name" value="Fungal_trans"/>
    <property type="match status" value="1"/>
</dbReference>
<proteinExistence type="predicted"/>
<dbReference type="GO" id="GO:0006351">
    <property type="term" value="P:DNA-templated transcription"/>
    <property type="evidence" value="ECO:0007669"/>
    <property type="project" value="InterPro"/>
</dbReference>
<keyword evidence="10" id="KW-1185">Reference proteome</keyword>
<name>A0A5N6L1R4_9ROSI</name>
<dbReference type="GO" id="GO:0008270">
    <property type="term" value="F:zinc ion binding"/>
    <property type="evidence" value="ECO:0007669"/>
    <property type="project" value="UniProtKB-KW"/>
</dbReference>
<dbReference type="PROSITE" id="PS50157">
    <property type="entry name" value="ZINC_FINGER_C2H2_2"/>
    <property type="match status" value="2"/>
</dbReference>
<dbReference type="Proteomes" id="UP000327013">
    <property type="component" value="Unassembled WGS sequence"/>
</dbReference>
<dbReference type="Gene3D" id="3.30.160.60">
    <property type="entry name" value="Classic Zinc Finger"/>
    <property type="match status" value="2"/>
</dbReference>
<dbReference type="SMART" id="SM00355">
    <property type="entry name" value="ZnF_C2H2"/>
    <property type="match status" value="2"/>
</dbReference>
<dbReference type="FunFam" id="3.30.160.60:FF:000515">
    <property type="entry name" value="early growth response protein 4"/>
    <property type="match status" value="1"/>
</dbReference>
<feature type="domain" description="C2H2-type" evidence="8">
    <location>
        <begin position="60"/>
        <end position="87"/>
    </location>
</feature>
<evidence type="ECO:0000256" key="6">
    <source>
        <dbReference type="PROSITE-ProRule" id="PRU00042"/>
    </source>
</evidence>
<organism evidence="9 10">
    <name type="scientific">Carpinus fangiana</name>
    <dbReference type="NCBI Taxonomy" id="176857"/>
    <lineage>
        <taxon>Eukaryota</taxon>
        <taxon>Viridiplantae</taxon>
        <taxon>Streptophyta</taxon>
        <taxon>Embryophyta</taxon>
        <taxon>Tracheophyta</taxon>
        <taxon>Spermatophyta</taxon>
        <taxon>Magnoliopsida</taxon>
        <taxon>eudicotyledons</taxon>
        <taxon>Gunneridae</taxon>
        <taxon>Pentapetalae</taxon>
        <taxon>rosids</taxon>
        <taxon>fabids</taxon>
        <taxon>Fagales</taxon>
        <taxon>Betulaceae</taxon>
        <taxon>Carpinus</taxon>
    </lineage>
</organism>
<protein>
    <recommendedName>
        <fullName evidence="8">C2H2-type domain-containing protein</fullName>
    </recommendedName>
</protein>
<dbReference type="InterPro" id="IPR036236">
    <property type="entry name" value="Znf_C2H2_sf"/>
</dbReference>
<dbReference type="PANTHER" id="PTHR47660:SF7">
    <property type="entry name" value="TRANSCRIPTION FACTOR WITH C2H2 AND ZN(2)-CYS(6) DNA BINDING DOMAIN (EUROFUNG)"/>
    <property type="match status" value="1"/>
</dbReference>
<keyword evidence="1" id="KW-0479">Metal-binding</keyword>
<feature type="domain" description="C2H2-type" evidence="8">
    <location>
        <begin position="32"/>
        <end position="59"/>
    </location>
</feature>
<dbReference type="Pfam" id="PF00096">
    <property type="entry name" value="zf-C2H2"/>
    <property type="match status" value="2"/>
</dbReference>
<evidence type="ECO:0000256" key="4">
    <source>
        <dbReference type="ARBA" id="ARBA00023163"/>
    </source>
</evidence>
<keyword evidence="3" id="KW-0805">Transcription regulation</keyword>
<evidence type="ECO:0000256" key="1">
    <source>
        <dbReference type="ARBA" id="ARBA00022723"/>
    </source>
</evidence>
<keyword evidence="5" id="KW-0539">Nucleus</keyword>
<evidence type="ECO:0000256" key="7">
    <source>
        <dbReference type="SAM" id="MobiDB-lite"/>
    </source>
</evidence>
<dbReference type="PROSITE" id="PS00028">
    <property type="entry name" value="ZINC_FINGER_C2H2_1"/>
    <property type="match status" value="2"/>
</dbReference>
<feature type="region of interest" description="Disordered" evidence="7">
    <location>
        <begin position="1"/>
        <end position="27"/>
    </location>
</feature>
<keyword evidence="6" id="KW-0863">Zinc-finger</keyword>
<evidence type="ECO:0000313" key="9">
    <source>
        <dbReference type="EMBL" id="KAB8542081.1"/>
    </source>
</evidence>
<evidence type="ECO:0000256" key="2">
    <source>
        <dbReference type="ARBA" id="ARBA00022833"/>
    </source>
</evidence>
<gene>
    <name evidence="9" type="ORF">FH972_025544</name>
</gene>
<evidence type="ECO:0000256" key="5">
    <source>
        <dbReference type="ARBA" id="ARBA00023242"/>
    </source>
</evidence>
<evidence type="ECO:0000259" key="8">
    <source>
        <dbReference type="PROSITE" id="PS50157"/>
    </source>
</evidence>
<dbReference type="SUPFAM" id="SSF57667">
    <property type="entry name" value="beta-beta-alpha zinc fingers"/>
    <property type="match status" value="1"/>
</dbReference>
<feature type="compositionally biased region" description="Polar residues" evidence="7">
    <location>
        <begin position="1"/>
        <end position="10"/>
    </location>
</feature>
<dbReference type="CDD" id="cd12148">
    <property type="entry name" value="fungal_TF_MHR"/>
    <property type="match status" value="1"/>
</dbReference>
<comment type="caution">
    <text evidence="9">The sequence shown here is derived from an EMBL/GenBank/DDBJ whole genome shotgun (WGS) entry which is preliminary data.</text>
</comment>
<dbReference type="InterPro" id="IPR007219">
    <property type="entry name" value="XnlR_reg_dom"/>
</dbReference>
<reference evidence="9 10" key="1">
    <citation type="submission" date="2019-06" db="EMBL/GenBank/DDBJ databases">
        <title>A chromosomal-level reference genome of Carpinus fangiana (Coryloideae, Betulaceae).</title>
        <authorList>
            <person name="Yang X."/>
            <person name="Wang Z."/>
            <person name="Zhang L."/>
            <person name="Hao G."/>
            <person name="Liu J."/>
            <person name="Yang Y."/>
        </authorList>
    </citation>
    <scope>NUCLEOTIDE SEQUENCE [LARGE SCALE GENOMIC DNA]</scope>
    <source>
        <strain evidence="9">Cfa_2016G</strain>
        <tissue evidence="9">Leaf</tissue>
    </source>
</reference>
<evidence type="ECO:0000256" key="3">
    <source>
        <dbReference type="ARBA" id="ARBA00023015"/>
    </source>
</evidence>
<dbReference type="PANTHER" id="PTHR47660">
    <property type="entry name" value="TRANSCRIPTION FACTOR WITH C2H2 AND ZN(2)-CYS(6) DNA BINDING DOMAIN (EUROFUNG)-RELATED-RELATED"/>
    <property type="match status" value="1"/>
</dbReference>
<sequence>MVVDTGNQYDTMRRSEGGAKSRHNVASPGTRLSCQYCRETFGRSEHLTRHLRKHTGEKPFICSQCGKTFPRSDSMKRHMTLHLRSPQAEEPQASNAHHSSPVPHIQASDDPESIQSLPEYTLASPHGRDSPHDLCSDQVQWPLSHSIAGQFAYQHNLSSIEPTIMSEMNWLPVTEYLPLDSNPFSAFLEASSPWPNLGETSVQCTGSTAQSSNVEGCPDSSSIVEHEQISRPNLSFPIAAESGCTAAAENSPTSCTSIALSETTSSPQGNLYVDGGITRLPKGKKRTSSVANSDERSRNHKTRLSLYGFDSGFYRRPSDDAPCFYVSKDIYAAISRSFFRTCAGDQSSFQPFEPSTFLSRTLLDDLVAYAVDYFLPTFPFIHKPSLQTRKLSWLLYLSLAAIGAHYEVQITERRVLSMDEFLWRALVTSDVTINTEKEDLELIQAKTLASIALLYSGSHTHNCRGRAIFGDVIGFCNGLKTEQLGLDGSRGTYHSWLDAESISRTTYAIWLLDCIQSYDLTRRPMLHIEQFNGPLPCIDVLWQASISELDKLDSPLPTGMNPTLQQATERLFMTKTVDSTVGEFGRILLANAVYRQACDVFSQSQSHLSSWQPEALAEGSKSLKHESEPSQWGPEIPHFSKWRNAACDCLDVLHWHANAVIGAASGHEHPTVLFLHMARVLMLSPIDQIRKLVMNLSGKRTPSKTDIEKLSQHLVKWTHQDGYKARLAIIHAGVLLYHVRRHSMDSFYEPHAVFWSILSLWAYGSANPITSTIEMRTLQAVENSESDPLPDLIQLDRPCDDELVQLFVTNGTAIRPIVTGVGDICTLEGPGRLLKLGCRILRYGRNWDLAGDLTLILTQLLARSTLSHQ</sequence>
<dbReference type="AlphaFoldDB" id="A0A5N6L1R4"/>
<dbReference type="InterPro" id="IPR013087">
    <property type="entry name" value="Znf_C2H2_type"/>
</dbReference>
<evidence type="ECO:0000313" key="10">
    <source>
        <dbReference type="Proteomes" id="UP000327013"/>
    </source>
</evidence>
<dbReference type="GO" id="GO:0003677">
    <property type="term" value="F:DNA binding"/>
    <property type="evidence" value="ECO:0007669"/>
    <property type="project" value="InterPro"/>
</dbReference>
<dbReference type="OrthoDB" id="654211at2759"/>
<accession>A0A5N6L1R4</accession>
<keyword evidence="4" id="KW-0804">Transcription</keyword>
<dbReference type="EMBL" id="VIBQ01000059">
    <property type="protein sequence ID" value="KAB8542081.1"/>
    <property type="molecule type" value="Genomic_DNA"/>
</dbReference>